<feature type="compositionally biased region" description="Low complexity" evidence="4">
    <location>
        <begin position="255"/>
        <end position="269"/>
    </location>
</feature>
<sequence length="1387" mass="154868">MPFGCLTLGEKKDYNSPSEVTDKYDLGQVVKSEEFCEIFRAKDRNTLKMYTCKKFNKKDGRKMLPLNRATGREVFDWILDQGYYSERDTSNVMRQVLEAVAYLHSLKIVHRNLKLENLVYFNRLKHSKIVISDFQLAKLENGLIKDPCGTPEYLGRSVSLMNLHVCQKNVCKAVRVTTLMKRLRASEQGDTGASGLASGATGGPAGPDMPGGPVAGPAGGGSLLAASLKTALSEKAADTTQTSGVPPLPQPPAALPEEQQQQQQQQQQQSRCNGDVLVPDDASEKRKLSGRQVRKRDAWGDYHGEMFGGRDRLMPGFRGRDGMNMGQMGHMGPRPVDLPPMDMRRMDGPPMRGRGMDLRDMRNRDFHRPREEPDLGLRRQFESSMREKFMNAPGFSEPGRNLGDMGGRGMPPMEPNNRFMDTRDREPFQYNMPQFNNPVMDGGRRGGFHMEKRNEGRNNRFSDMRDRPPMGGSECYNINLPPCDRRMDTDRRGGPPLNPRGGFDSDTDFRNRFGPPAELRGRDRSPLRFDSSVPPMDRGRSDVGGPQPPEFMAPKDREYPDSSGSPIMDYRSGEEMTLAEEWKNRQKDKHSFMNMDKGMGGLANSNFPGGFGRDVNLRDPPSFQASSRSSSEFLRKDSGFHHGEPFPAVNLPSLGSKVPQDHPDRDGAPMQGMKIKNVVPGYSYDTAYVEFLNLEDAVHFMESNKEPDCNTPQPTEHPLPRPDDSLEEQKTSQSDSDPKTGQWQRNSDLTPEAWQQQMDQQLRQEESEQQAEAQGGHSHSQHSPENSATVFRESKSMRAYSQSDVHESMIIKNVKPTTTIESILKSLDPFAYLDERNVRLVRGKTPGSKCFCFVDMDSHQQVKRLVELLTKPSPLYVDGVRVYAEIARPLKNQSVRRDPDKSSTSILGVPPEGSVIGVSSGNSLFCFKMRFFLQNIPPHLPLMTFQPQQYQQLPPFLQPPPNIPPGIPGGLMAGSTNPVLPADLSVAQGFSYTETQALDPSLQPDGSQLPAEAAGYAADVEASQNYIYDSEISDTSSYLYDSTSGFYYDPETTLYYDPNSRYFYNAQSQEYLYWDSTSKAYIPVPGGSAIDSQPVTMTAADQAILSNPAADAPLEMRTASVPPTTEVPPAPFSGSASEAAQAPSSAVDKKDDDDAAKKDKEEKPRSLAAVKVADVPIGKLRREPPIMKDMERWAKIQNQKKEIVRAASPVLKSGADDDKKQSKSADAGFAVFERKISGTEDLFKKPLTPAKKEEKSKVIMSSISFSTPLRIGVNACPILHCQRLMGSLGMLASDYAAGSDEEVEEDKEEANKSSQPSQLEEKDSKLTDWKKMACLLCRRQFPNKDALIRHQQLSDLHRRKKEPVVWDHNTYKQAVRKAMFARFKELE</sequence>
<feature type="compositionally biased region" description="Polar residues" evidence="4">
    <location>
        <begin position="777"/>
        <end position="789"/>
    </location>
</feature>
<dbReference type="Gene3D" id="3.30.70.330">
    <property type="match status" value="1"/>
</dbReference>
<keyword evidence="3" id="KW-0863">Zinc-finger</keyword>
<evidence type="ECO:0000313" key="7">
    <source>
        <dbReference type="EMBL" id="CAG06973.1"/>
    </source>
</evidence>
<reference evidence="7" key="1">
    <citation type="journal article" date="2004" name="Nature">
        <title>Genome duplication in the teleost fish Tetraodon nigroviridis reveals the early vertebrate proto-karyotype.</title>
        <authorList>
            <person name="Jaillon O."/>
            <person name="Aury J.-M."/>
            <person name="Brunet F."/>
            <person name="Petit J.-L."/>
            <person name="Stange-Thomann N."/>
            <person name="Mauceli E."/>
            <person name="Bouneau L."/>
            <person name="Fischer C."/>
            <person name="Ozouf-Costaz C."/>
            <person name="Bernot A."/>
            <person name="Nicaud S."/>
            <person name="Jaffe D."/>
            <person name="Fisher S."/>
            <person name="Lutfalla G."/>
            <person name="Dossat C."/>
            <person name="Segurens B."/>
            <person name="Dasilva C."/>
            <person name="Salanoubat M."/>
            <person name="Levy M."/>
            <person name="Boudet N."/>
            <person name="Castellano S."/>
            <person name="Anthouard V."/>
            <person name="Jubin C."/>
            <person name="Castelli V."/>
            <person name="Katinka M."/>
            <person name="Vacherie B."/>
            <person name="Biemont C."/>
            <person name="Skalli Z."/>
            <person name="Cattolico L."/>
            <person name="Poulain J."/>
            <person name="De Berardinis V."/>
            <person name="Cruaud C."/>
            <person name="Duprat S."/>
            <person name="Brottier P."/>
            <person name="Coutanceau J.-P."/>
            <person name="Gouzy J."/>
            <person name="Parra G."/>
            <person name="Lardier G."/>
            <person name="Chapple C."/>
            <person name="McKernan K.J."/>
            <person name="McEwan P."/>
            <person name="Bosak S."/>
            <person name="Kellis M."/>
            <person name="Volff J.-N."/>
            <person name="Guigo R."/>
            <person name="Zody M.C."/>
            <person name="Mesirov J."/>
            <person name="Lindblad-Toh K."/>
            <person name="Birren B."/>
            <person name="Nusbaum C."/>
            <person name="Kahn D."/>
            <person name="Robinson-Rechavi M."/>
            <person name="Laudet V."/>
            <person name="Schachter V."/>
            <person name="Quetier F."/>
            <person name="Saurin W."/>
            <person name="Scarpelli C."/>
            <person name="Wincker P."/>
            <person name="Lander E.S."/>
            <person name="Weissenbach J."/>
            <person name="Roest Crollius H."/>
        </authorList>
    </citation>
    <scope>NUCLEOTIDE SEQUENCE [LARGE SCALE GENOMIC DNA]</scope>
</reference>
<feature type="compositionally biased region" description="Basic and acidic residues" evidence="4">
    <location>
        <begin position="718"/>
        <end position="730"/>
    </location>
</feature>
<dbReference type="Pfam" id="PF00069">
    <property type="entry name" value="Pkinase"/>
    <property type="match status" value="1"/>
</dbReference>
<keyword evidence="3" id="KW-0862">Zinc</keyword>
<dbReference type="OrthoDB" id="29221at2759"/>
<evidence type="ECO:0000256" key="3">
    <source>
        <dbReference type="PROSITE-ProRule" id="PRU00042"/>
    </source>
</evidence>
<dbReference type="Pfam" id="PF17780">
    <property type="entry name" value="OCRE"/>
    <property type="match status" value="1"/>
</dbReference>
<comment type="subcellular location">
    <subcellularLocation>
        <location evidence="1">Nucleus</location>
    </subcellularLocation>
</comment>
<dbReference type="PROSITE" id="PS50157">
    <property type="entry name" value="ZINC_FINGER_C2H2_2"/>
    <property type="match status" value="1"/>
</dbReference>
<reference evidence="7" key="2">
    <citation type="submission" date="2004-02" db="EMBL/GenBank/DDBJ databases">
        <authorList>
            <consortium name="Genoscope"/>
            <consortium name="Whitehead Institute Centre for Genome Research"/>
        </authorList>
    </citation>
    <scope>NUCLEOTIDE SEQUENCE</scope>
</reference>
<comment type="caution">
    <text evidence="7">The sequence shown here is derived from an EMBL/GenBank/DDBJ whole genome shotgun (WGS) entry which is preliminary data.</text>
</comment>
<dbReference type="InterPro" id="IPR035979">
    <property type="entry name" value="RBD_domain_sf"/>
</dbReference>
<evidence type="ECO:0000256" key="4">
    <source>
        <dbReference type="SAM" id="MobiDB-lite"/>
    </source>
</evidence>
<gene>
    <name evidence="7" type="ORF">GSTENG00027490001</name>
</gene>
<feature type="region of interest" description="Disordered" evidence="4">
    <location>
        <begin position="1120"/>
        <end position="1170"/>
    </location>
</feature>
<evidence type="ECO:0000259" key="5">
    <source>
        <dbReference type="PROSITE" id="PS50011"/>
    </source>
</evidence>
<feature type="domain" description="Protein kinase" evidence="5">
    <location>
        <begin position="1"/>
        <end position="306"/>
    </location>
</feature>
<dbReference type="Gene3D" id="1.10.510.10">
    <property type="entry name" value="Transferase(Phosphotransferase) domain 1"/>
    <property type="match status" value="1"/>
</dbReference>
<feature type="region of interest" description="Disordered" evidence="4">
    <location>
        <begin position="703"/>
        <end position="789"/>
    </location>
</feature>
<dbReference type="EMBL" id="CAAE01014979">
    <property type="protein sequence ID" value="CAG06973.1"/>
    <property type="molecule type" value="Genomic_DNA"/>
</dbReference>
<feature type="compositionally biased region" description="Polar residues" evidence="4">
    <location>
        <begin position="731"/>
        <end position="749"/>
    </location>
</feature>
<dbReference type="GO" id="GO:0004672">
    <property type="term" value="F:protein kinase activity"/>
    <property type="evidence" value="ECO:0007669"/>
    <property type="project" value="InterPro"/>
</dbReference>
<dbReference type="SUPFAM" id="SSF56112">
    <property type="entry name" value="Protein kinase-like (PK-like)"/>
    <property type="match status" value="1"/>
</dbReference>
<feature type="region of interest" description="Disordered" evidence="4">
    <location>
        <begin position="185"/>
        <end position="292"/>
    </location>
</feature>
<keyword evidence="2" id="KW-0539">Nucleus</keyword>
<feature type="compositionally biased region" description="Basic and acidic residues" evidence="4">
    <location>
        <begin position="1147"/>
        <end position="1165"/>
    </location>
</feature>
<name>Q4RXA9_TETNG</name>
<evidence type="ECO:0000256" key="2">
    <source>
        <dbReference type="ARBA" id="ARBA00023242"/>
    </source>
</evidence>
<feature type="domain" description="C2H2-type" evidence="6">
    <location>
        <begin position="1332"/>
        <end position="1362"/>
    </location>
</feature>
<feature type="compositionally biased region" description="Basic and acidic residues" evidence="4">
    <location>
        <begin position="451"/>
        <end position="468"/>
    </location>
</feature>
<dbReference type="InterPro" id="IPR011009">
    <property type="entry name" value="Kinase-like_dom_sf"/>
</dbReference>
<organism evidence="7">
    <name type="scientific">Tetraodon nigroviridis</name>
    <name type="common">Spotted green pufferfish</name>
    <name type="synonym">Chelonodon nigroviridis</name>
    <dbReference type="NCBI Taxonomy" id="99883"/>
    <lineage>
        <taxon>Eukaryota</taxon>
        <taxon>Metazoa</taxon>
        <taxon>Chordata</taxon>
        <taxon>Craniata</taxon>
        <taxon>Vertebrata</taxon>
        <taxon>Euteleostomi</taxon>
        <taxon>Actinopterygii</taxon>
        <taxon>Neopterygii</taxon>
        <taxon>Teleostei</taxon>
        <taxon>Neoteleostei</taxon>
        <taxon>Acanthomorphata</taxon>
        <taxon>Eupercaria</taxon>
        <taxon>Tetraodontiformes</taxon>
        <taxon>Tetradontoidea</taxon>
        <taxon>Tetraodontidae</taxon>
        <taxon>Tetraodon</taxon>
    </lineage>
</organism>
<dbReference type="GO" id="GO:0005634">
    <property type="term" value="C:nucleus"/>
    <property type="evidence" value="ECO:0007669"/>
    <property type="project" value="UniProtKB-SubCell"/>
</dbReference>
<evidence type="ECO:0000259" key="6">
    <source>
        <dbReference type="PROSITE" id="PS50157"/>
    </source>
</evidence>
<dbReference type="InterPro" id="IPR012677">
    <property type="entry name" value="Nucleotide-bd_a/b_plait_sf"/>
</dbReference>
<feature type="compositionally biased region" description="Acidic residues" evidence="4">
    <location>
        <begin position="1299"/>
        <end position="1308"/>
    </location>
</feature>
<feature type="compositionally biased region" description="Gly residues" evidence="4">
    <location>
        <begin position="213"/>
        <end position="222"/>
    </location>
</feature>
<dbReference type="InterPro" id="IPR013087">
    <property type="entry name" value="Znf_C2H2_type"/>
</dbReference>
<dbReference type="PROSITE" id="PS50011">
    <property type="entry name" value="PROTEIN_KINASE_DOM"/>
    <property type="match status" value="1"/>
</dbReference>
<dbReference type="GO" id="GO:0008270">
    <property type="term" value="F:zinc ion binding"/>
    <property type="evidence" value="ECO:0007669"/>
    <property type="project" value="UniProtKB-KW"/>
</dbReference>
<dbReference type="GO" id="GO:0000398">
    <property type="term" value="P:mRNA splicing, via spliceosome"/>
    <property type="evidence" value="ECO:0007669"/>
    <property type="project" value="TreeGrafter"/>
</dbReference>
<dbReference type="InterPro" id="IPR041591">
    <property type="entry name" value="OCRE"/>
</dbReference>
<evidence type="ECO:0000256" key="1">
    <source>
        <dbReference type="ARBA" id="ARBA00004123"/>
    </source>
</evidence>
<feature type="region of interest" description="Disordered" evidence="4">
    <location>
        <begin position="1299"/>
        <end position="1324"/>
    </location>
</feature>
<feature type="compositionally biased region" description="Low complexity" evidence="4">
    <location>
        <begin position="223"/>
        <end position="234"/>
    </location>
</feature>
<feature type="compositionally biased region" description="Low complexity" evidence="4">
    <location>
        <begin position="1133"/>
        <end position="1146"/>
    </location>
</feature>
<protein>
    <submittedName>
        <fullName evidence="7">(spotted green pufferfish) hypothetical protein</fullName>
    </submittedName>
</protein>
<proteinExistence type="predicted"/>
<dbReference type="PANTHER" id="PTHR13948:SF37">
    <property type="entry name" value="RNA-BINDING PROTEIN 6 ISOFORM X1"/>
    <property type="match status" value="1"/>
</dbReference>
<dbReference type="KEGG" id="tng:GSTEN00027490G001"/>
<dbReference type="SMART" id="SM00220">
    <property type="entry name" value="S_TKc"/>
    <property type="match status" value="1"/>
</dbReference>
<dbReference type="CDD" id="cd16162">
    <property type="entry name" value="OCRE_RBM5_like"/>
    <property type="match status" value="1"/>
</dbReference>
<dbReference type="GO" id="GO:0005524">
    <property type="term" value="F:ATP binding"/>
    <property type="evidence" value="ECO:0007669"/>
    <property type="project" value="InterPro"/>
</dbReference>
<accession>Q4RXA9</accession>
<dbReference type="SUPFAM" id="SSF54928">
    <property type="entry name" value="RNA-binding domain, RBD"/>
    <property type="match status" value="1"/>
</dbReference>
<feature type="compositionally biased region" description="Low complexity" evidence="4">
    <location>
        <begin position="189"/>
        <end position="199"/>
    </location>
</feature>
<dbReference type="GO" id="GO:0003723">
    <property type="term" value="F:RNA binding"/>
    <property type="evidence" value="ECO:0007669"/>
    <property type="project" value="TreeGrafter"/>
</dbReference>
<feature type="region of interest" description="Disordered" evidence="4">
    <location>
        <begin position="451"/>
        <end position="573"/>
    </location>
</feature>
<dbReference type="InterPro" id="IPR000719">
    <property type="entry name" value="Prot_kinase_dom"/>
</dbReference>
<feature type="compositionally biased region" description="Basic and acidic residues" evidence="4">
    <location>
        <begin position="633"/>
        <end position="644"/>
    </location>
</feature>
<keyword evidence="3" id="KW-0479">Metal-binding</keyword>
<dbReference type="PANTHER" id="PTHR13948">
    <property type="entry name" value="RNA-BINDING PROTEIN"/>
    <property type="match status" value="1"/>
</dbReference>
<feature type="compositionally biased region" description="Basic and acidic residues" evidence="4">
    <location>
        <begin position="483"/>
        <end position="493"/>
    </location>
</feature>
<feature type="region of interest" description="Disordered" evidence="4">
    <location>
        <begin position="611"/>
        <end position="672"/>
    </location>
</feature>